<sequence length="348" mass="38815">MPCESVLKNGRNASCVVIPSLTIEIKYIALVNIFDENKENCMKTTCSNNGSHYKRGPLISVSCDGNYDINNVCVNANYFGNKISQQNASQNCIGNMSYLPGVSDSACSAIGRATDRGWKTAPMWSSIFRREYSKKFYKEDHQLHTIPVSCKYRKFNHDSSENGEGYRDCKDILTFACEQSGRSPKTKDVLTSSKSKVSEATGLAVGIALGVFIITISVAVFVLLKRKGKCNPVIISSHTADYNTSNIQSNSEPEISHVRGIITSDEYAVVNKSAKIHIDTSNRNIDGLYTTPYTEYDRLAHGRNTYSRPLQNTYDTVNGEHVISMYHTASSKLRISDNLEHYDHIYSF</sequence>
<gene>
    <name evidence="2" type="ORF">MCOR_23435</name>
</gene>
<accession>A0A6J8BXJ4</accession>
<feature type="transmembrane region" description="Helical" evidence="1">
    <location>
        <begin position="203"/>
        <end position="224"/>
    </location>
</feature>
<evidence type="ECO:0000313" key="2">
    <source>
        <dbReference type="EMBL" id="CAC5388156.1"/>
    </source>
</evidence>
<name>A0A6J8BXJ4_MYTCO</name>
<organism evidence="2 3">
    <name type="scientific">Mytilus coruscus</name>
    <name type="common">Sea mussel</name>
    <dbReference type="NCBI Taxonomy" id="42192"/>
    <lineage>
        <taxon>Eukaryota</taxon>
        <taxon>Metazoa</taxon>
        <taxon>Spiralia</taxon>
        <taxon>Lophotrochozoa</taxon>
        <taxon>Mollusca</taxon>
        <taxon>Bivalvia</taxon>
        <taxon>Autobranchia</taxon>
        <taxon>Pteriomorphia</taxon>
        <taxon>Mytilida</taxon>
        <taxon>Mytiloidea</taxon>
        <taxon>Mytilidae</taxon>
        <taxon>Mytilinae</taxon>
        <taxon>Mytilus</taxon>
    </lineage>
</organism>
<keyword evidence="3" id="KW-1185">Reference proteome</keyword>
<dbReference type="AlphaFoldDB" id="A0A6J8BXJ4"/>
<evidence type="ECO:0000313" key="3">
    <source>
        <dbReference type="Proteomes" id="UP000507470"/>
    </source>
</evidence>
<proteinExistence type="predicted"/>
<dbReference type="OrthoDB" id="10308440at2759"/>
<dbReference type="EMBL" id="CACVKT020004142">
    <property type="protein sequence ID" value="CAC5388156.1"/>
    <property type="molecule type" value="Genomic_DNA"/>
</dbReference>
<dbReference type="Proteomes" id="UP000507470">
    <property type="component" value="Unassembled WGS sequence"/>
</dbReference>
<keyword evidence="1" id="KW-0472">Membrane</keyword>
<keyword evidence="1" id="KW-1133">Transmembrane helix</keyword>
<protein>
    <submittedName>
        <fullName evidence="2">Uncharacterized protein</fullName>
    </submittedName>
</protein>
<reference evidence="2 3" key="1">
    <citation type="submission" date="2020-06" db="EMBL/GenBank/DDBJ databases">
        <authorList>
            <person name="Li R."/>
            <person name="Bekaert M."/>
        </authorList>
    </citation>
    <scope>NUCLEOTIDE SEQUENCE [LARGE SCALE GENOMIC DNA]</scope>
    <source>
        <strain evidence="3">wild</strain>
    </source>
</reference>
<evidence type="ECO:0000256" key="1">
    <source>
        <dbReference type="SAM" id="Phobius"/>
    </source>
</evidence>
<keyword evidence="1" id="KW-0812">Transmembrane</keyword>